<comment type="caution">
    <text evidence="4">The sequence shown here is derived from an EMBL/GenBank/DDBJ whole genome shotgun (WGS) entry which is preliminary data.</text>
</comment>
<dbReference type="InterPro" id="IPR025662">
    <property type="entry name" value="Sigma_54_int_dom_ATP-bd_1"/>
</dbReference>
<evidence type="ECO:0000313" key="4">
    <source>
        <dbReference type="EMBL" id="KAK4872830.1"/>
    </source>
</evidence>
<dbReference type="CDD" id="cd00882">
    <property type="entry name" value="Ras_like_GTPase"/>
    <property type="match status" value="1"/>
</dbReference>
<feature type="compositionally biased region" description="Polar residues" evidence="1">
    <location>
        <begin position="678"/>
        <end position="693"/>
    </location>
</feature>
<dbReference type="InterPro" id="IPR006073">
    <property type="entry name" value="GTP-bd"/>
</dbReference>
<feature type="region of interest" description="Disordered" evidence="1">
    <location>
        <begin position="675"/>
        <end position="750"/>
    </location>
</feature>
<feature type="domain" description="G" evidence="2">
    <location>
        <begin position="28"/>
        <end position="158"/>
    </location>
</feature>
<dbReference type="Pfam" id="PF26633">
    <property type="entry name" value="DUF8206"/>
    <property type="match status" value="1"/>
</dbReference>
<proteinExistence type="predicted"/>
<dbReference type="PANTHER" id="PTHR32046">
    <property type="entry name" value="G DOMAIN-CONTAINING PROTEIN"/>
    <property type="match status" value="1"/>
</dbReference>
<evidence type="ECO:0000256" key="1">
    <source>
        <dbReference type="SAM" id="MobiDB-lite"/>
    </source>
</evidence>
<dbReference type="GO" id="GO:0005525">
    <property type="term" value="F:GTP binding"/>
    <property type="evidence" value="ECO:0007669"/>
    <property type="project" value="InterPro"/>
</dbReference>
<dbReference type="AlphaFoldDB" id="A0AAN7NV02"/>
<dbReference type="InterPro" id="IPR058519">
    <property type="entry name" value="DUF8206"/>
</dbReference>
<evidence type="ECO:0000259" key="2">
    <source>
        <dbReference type="Pfam" id="PF01926"/>
    </source>
</evidence>
<keyword evidence="5" id="KW-1185">Reference proteome</keyword>
<dbReference type="PROSITE" id="PS00675">
    <property type="entry name" value="SIGMA54_INTERACT_1"/>
    <property type="match status" value="1"/>
</dbReference>
<reference evidence="5" key="1">
    <citation type="submission" date="2023-01" db="EMBL/GenBank/DDBJ databases">
        <title>Key to firefly adult light organ development and bioluminescence: homeobox transcription factors regulate luciferase expression and transportation to peroxisome.</title>
        <authorList>
            <person name="Fu X."/>
        </authorList>
    </citation>
    <scope>NUCLEOTIDE SEQUENCE [LARGE SCALE GENOMIC DNA]</scope>
</reference>
<evidence type="ECO:0000259" key="3">
    <source>
        <dbReference type="Pfam" id="PF26633"/>
    </source>
</evidence>
<accession>A0AAN7NV02</accession>
<sequence>MSDRDKSHSIDSVFQNLKIFKKKQAINILLLGETGVGKSTFINAFLNYVSFSSLSEAKNGNLQVAIPSQFSITDENYEERVIQIGNDNNESMEIGASATQGCRSYVYPIPGTSFRIRFIDTPGIGDTRGIDQDNINFENVLSFIGELKYLSAICILLKPNNSRLTVMFEFCIKQLLSRLEKSASKNLIFLFTNTRGTFYRPGETLVSLKKLLDGVKGVDIRCDRGNIFCTDNESFRFLAALKNKVQFSAMDVDNFSHSWRQSYEECLRMIKYIVGDDDNPALIPHEVKNSISVNEARRLVVQLSQPLAEITQLIQDNMRAVDAHRERLKNSNITLTKLRSQLYIPIIDLKVVKLNEPITVCTSVKCSKVYEVGGKKKWHYSQKCHSPCYLKNVSKEIIGAPELSDCAAMQTNGECVLCSCRYQVHMHIYYETETFENKVENELVKTKIMTEQQASQSVQTLTSNLSNRFTKLIEEKDTITKTTAKFACFLKTNAITPYNDAYEAYLQYLIDREKSMGETADQDSIKQIRNMLLEYSQEKNAILKAMSQVRTTNSQITADDIINGVQCLYSLEIYGAKIKELVTAQSRARKDENKNQKKEFMFEVKRKREQCPPNIPQNYRPNPVPAPQLFPNLVFNQDGTGRIEMNVYPSNSGAPYNAPQMHNMYYPNHYQTPPPSQFLMNYQPPSFNSANTKSKPRKTARSAGKPKNIKPQPVQIDPKPEQRCNPAKTTRKHNLHASSSSSDESDCHRK</sequence>
<evidence type="ECO:0000313" key="5">
    <source>
        <dbReference type="Proteomes" id="UP001353858"/>
    </source>
</evidence>
<dbReference type="InterPro" id="IPR027417">
    <property type="entry name" value="P-loop_NTPase"/>
</dbReference>
<gene>
    <name evidence="4" type="ORF">RN001_014859</name>
</gene>
<dbReference type="Gene3D" id="3.40.50.300">
    <property type="entry name" value="P-loop containing nucleotide triphosphate hydrolases"/>
    <property type="match status" value="1"/>
</dbReference>
<dbReference type="Pfam" id="PF01926">
    <property type="entry name" value="MMR_HSR1"/>
    <property type="match status" value="1"/>
</dbReference>
<dbReference type="SUPFAM" id="SSF52540">
    <property type="entry name" value="P-loop containing nucleoside triphosphate hydrolases"/>
    <property type="match status" value="1"/>
</dbReference>
<dbReference type="Proteomes" id="UP001353858">
    <property type="component" value="Unassembled WGS sequence"/>
</dbReference>
<evidence type="ECO:0008006" key="6">
    <source>
        <dbReference type="Google" id="ProtNLM"/>
    </source>
</evidence>
<dbReference type="PANTHER" id="PTHR32046:SF11">
    <property type="entry name" value="IMMUNE-ASSOCIATED NUCLEOTIDE-BINDING PROTEIN 10-LIKE"/>
    <property type="match status" value="1"/>
</dbReference>
<name>A0AAN7NV02_9COLE</name>
<feature type="domain" description="DUF8206" evidence="3">
    <location>
        <begin position="353"/>
        <end position="431"/>
    </location>
</feature>
<protein>
    <recommendedName>
        <fullName evidence="6">G domain-containing protein</fullName>
    </recommendedName>
</protein>
<dbReference type="EMBL" id="JARPUR010000007">
    <property type="protein sequence ID" value="KAK4872830.1"/>
    <property type="molecule type" value="Genomic_DNA"/>
</dbReference>
<organism evidence="4 5">
    <name type="scientific">Aquatica leii</name>
    <dbReference type="NCBI Taxonomy" id="1421715"/>
    <lineage>
        <taxon>Eukaryota</taxon>
        <taxon>Metazoa</taxon>
        <taxon>Ecdysozoa</taxon>
        <taxon>Arthropoda</taxon>
        <taxon>Hexapoda</taxon>
        <taxon>Insecta</taxon>
        <taxon>Pterygota</taxon>
        <taxon>Neoptera</taxon>
        <taxon>Endopterygota</taxon>
        <taxon>Coleoptera</taxon>
        <taxon>Polyphaga</taxon>
        <taxon>Elateriformia</taxon>
        <taxon>Elateroidea</taxon>
        <taxon>Lampyridae</taxon>
        <taxon>Luciolinae</taxon>
        <taxon>Aquatica</taxon>
    </lineage>
</organism>